<dbReference type="Proteomes" id="UP000033140">
    <property type="component" value="Unassembled WGS sequence"/>
</dbReference>
<organism evidence="1 2">
    <name type="scientific">Saitoella complicata (strain BCRC 22490 / CBS 7301 / JCM 7358 / NBRC 10748 / NRRL Y-17804)</name>
    <dbReference type="NCBI Taxonomy" id="698492"/>
    <lineage>
        <taxon>Eukaryota</taxon>
        <taxon>Fungi</taxon>
        <taxon>Dikarya</taxon>
        <taxon>Ascomycota</taxon>
        <taxon>Taphrinomycotina</taxon>
        <taxon>Taphrinomycotina incertae sedis</taxon>
        <taxon>Saitoella</taxon>
    </lineage>
</organism>
<name>A0A0E9NLY8_SAICN</name>
<accession>A0A0E9NLY8</accession>
<reference evidence="1 2" key="3">
    <citation type="journal article" date="2015" name="Genome Announc.">
        <title>Draft Genome Sequence of the Archiascomycetous Yeast Saitoella complicata.</title>
        <authorList>
            <person name="Yamauchi K."/>
            <person name="Kondo S."/>
            <person name="Hamamoto M."/>
            <person name="Takahashi Y."/>
            <person name="Ogura Y."/>
            <person name="Hayashi T."/>
            <person name="Nishida H."/>
        </authorList>
    </citation>
    <scope>NUCLEOTIDE SEQUENCE [LARGE SCALE GENOMIC DNA]</scope>
    <source>
        <strain evidence="1 2">NRRL Y-17804</strain>
    </source>
</reference>
<evidence type="ECO:0000313" key="1">
    <source>
        <dbReference type="EMBL" id="GAO50877.1"/>
    </source>
</evidence>
<dbReference type="EMBL" id="BACD03000038">
    <property type="protein sequence ID" value="GAO50877.1"/>
    <property type="molecule type" value="Genomic_DNA"/>
</dbReference>
<sequence>MQLEDNMDKTETMSLQLPLTLVDILSIDLLVDSVAISLSTPDLLNLSEVSRRLQDIVRLTEGLFRRLDLSFESWNYCFSIDEVLKVLHIPYIARDAQQVILDGSLCDADSVIQLLQIRKSRLSVVSIRSCAALDPRTLTQKLFLAAKHPDRVCGSMKLLLLAGPPWLPHDQLLLEPNQINHAAAACGLKTDLVPCRSPDHEHLSTQELWALAVPFKTASVCSACHNVPRPMCRLCWTARTCGSCHEYTCAGCPISAKRGCYECGKLCTSCANERLAICTCCKATFCLLHKEKQCGPGGSILCDWCHAGGVRTYARGDY</sequence>
<dbReference type="STRING" id="698492.A0A0E9NLY8"/>
<proteinExistence type="predicted"/>
<protein>
    <submittedName>
        <fullName evidence="1">Uncharacterized protein</fullName>
    </submittedName>
</protein>
<evidence type="ECO:0000313" key="2">
    <source>
        <dbReference type="Proteomes" id="UP000033140"/>
    </source>
</evidence>
<gene>
    <name evidence="1" type="ORF">G7K_4996-t1</name>
</gene>
<reference evidence="1 2" key="1">
    <citation type="journal article" date="2011" name="J. Gen. Appl. Microbiol.">
        <title>Draft genome sequencing of the enigmatic yeast Saitoella complicata.</title>
        <authorList>
            <person name="Nishida H."/>
            <person name="Hamamoto M."/>
            <person name="Sugiyama J."/>
        </authorList>
    </citation>
    <scope>NUCLEOTIDE SEQUENCE [LARGE SCALE GENOMIC DNA]</scope>
    <source>
        <strain evidence="1 2">NRRL Y-17804</strain>
    </source>
</reference>
<reference evidence="1 2" key="2">
    <citation type="journal article" date="2014" name="J. Gen. Appl. Microbiol.">
        <title>The early diverging ascomycetous budding yeast Saitoella complicata has three histone deacetylases belonging to the Clr6, Hos2, and Rpd3 lineages.</title>
        <authorList>
            <person name="Nishida H."/>
            <person name="Matsumoto T."/>
            <person name="Kondo S."/>
            <person name="Hamamoto M."/>
            <person name="Yoshikawa H."/>
        </authorList>
    </citation>
    <scope>NUCLEOTIDE SEQUENCE [LARGE SCALE GENOMIC DNA]</scope>
    <source>
        <strain evidence="1 2">NRRL Y-17804</strain>
    </source>
</reference>
<comment type="caution">
    <text evidence="1">The sequence shown here is derived from an EMBL/GenBank/DDBJ whole genome shotgun (WGS) entry which is preliminary data.</text>
</comment>
<dbReference type="OMA" id="CGKWWCE"/>
<keyword evidence="2" id="KW-1185">Reference proteome</keyword>
<dbReference type="AlphaFoldDB" id="A0A0E9NLY8"/>